<dbReference type="EMBL" id="VIEB01001383">
    <property type="protein sequence ID" value="TQD72605.1"/>
    <property type="molecule type" value="Genomic_DNA"/>
</dbReference>
<gene>
    <name evidence="2" type="ORF">C1H46_041863</name>
</gene>
<keyword evidence="3" id="KW-1185">Reference proteome</keyword>
<reference evidence="2 3" key="1">
    <citation type="journal article" date="2019" name="G3 (Bethesda)">
        <title>Sequencing of a Wild Apple (Malus baccata) Genome Unravels the Differences Between Cultivated and Wild Apple Species Regarding Disease Resistance and Cold Tolerance.</title>
        <authorList>
            <person name="Chen X."/>
        </authorList>
    </citation>
    <scope>NUCLEOTIDE SEQUENCE [LARGE SCALE GENOMIC DNA]</scope>
    <source>
        <strain evidence="3">cv. Shandingzi</strain>
        <tissue evidence="2">Leaves</tissue>
    </source>
</reference>
<sequence>MAIAAAHVFAFSTEPYHYISAYGYVKITTATPKAEVKLEEGDAPPMLERKQTKVEAPGRSVTESVQDIVVDGSQRGVKKGATKIQETFHDRTVDSEVEVEEQVGNIVRETHIDL</sequence>
<evidence type="ECO:0000256" key="1">
    <source>
        <dbReference type="SAM" id="MobiDB-lite"/>
    </source>
</evidence>
<dbReference type="Proteomes" id="UP000315295">
    <property type="component" value="Unassembled WGS sequence"/>
</dbReference>
<name>A0A540KEE9_MALBA</name>
<evidence type="ECO:0000313" key="2">
    <source>
        <dbReference type="EMBL" id="TQD72605.1"/>
    </source>
</evidence>
<accession>A0A540KEE9</accession>
<dbReference type="STRING" id="106549.A0A540KEE9"/>
<protein>
    <submittedName>
        <fullName evidence="2">Uncharacterized protein</fullName>
    </submittedName>
</protein>
<proteinExistence type="predicted"/>
<comment type="caution">
    <text evidence="2">The sequence shown here is derived from an EMBL/GenBank/DDBJ whole genome shotgun (WGS) entry which is preliminary data.</text>
</comment>
<dbReference type="AlphaFoldDB" id="A0A540KEE9"/>
<evidence type="ECO:0000313" key="3">
    <source>
        <dbReference type="Proteomes" id="UP000315295"/>
    </source>
</evidence>
<organism evidence="2 3">
    <name type="scientific">Malus baccata</name>
    <name type="common">Siberian crab apple</name>
    <name type="synonym">Pyrus baccata</name>
    <dbReference type="NCBI Taxonomy" id="106549"/>
    <lineage>
        <taxon>Eukaryota</taxon>
        <taxon>Viridiplantae</taxon>
        <taxon>Streptophyta</taxon>
        <taxon>Embryophyta</taxon>
        <taxon>Tracheophyta</taxon>
        <taxon>Spermatophyta</taxon>
        <taxon>Magnoliopsida</taxon>
        <taxon>eudicotyledons</taxon>
        <taxon>Gunneridae</taxon>
        <taxon>Pentapetalae</taxon>
        <taxon>rosids</taxon>
        <taxon>fabids</taxon>
        <taxon>Rosales</taxon>
        <taxon>Rosaceae</taxon>
        <taxon>Amygdaloideae</taxon>
        <taxon>Maleae</taxon>
        <taxon>Malus</taxon>
    </lineage>
</organism>
<feature type="region of interest" description="Disordered" evidence="1">
    <location>
        <begin position="41"/>
        <end position="60"/>
    </location>
</feature>